<proteinExistence type="predicted"/>
<dbReference type="Pfam" id="PF24702">
    <property type="entry name" value="DUF7665"/>
    <property type="match status" value="1"/>
</dbReference>
<evidence type="ECO:0000313" key="2">
    <source>
        <dbReference type="Proteomes" id="UP000056905"/>
    </source>
</evidence>
<dbReference type="InterPro" id="IPR056082">
    <property type="entry name" value="BilB-like"/>
</dbReference>
<dbReference type="Proteomes" id="UP000056905">
    <property type="component" value="Chromosome"/>
</dbReference>
<dbReference type="KEGG" id="chq:AQ619_07330"/>
<dbReference type="EMBL" id="CP013002">
    <property type="protein sequence ID" value="ALL13180.1"/>
    <property type="molecule type" value="Genomic_DNA"/>
</dbReference>
<dbReference type="AlphaFoldDB" id="A0A0P0NZC4"/>
<accession>A0A0P0NZC4</accession>
<protein>
    <submittedName>
        <fullName evidence="1">Uncharacterized protein</fullName>
    </submittedName>
</protein>
<sequence length="163" mass="18604">MNAPLLRRPDEQAFLDEVDGGSFQLAVHLGRWRVVRVTWPIVEIEVSAAPRDGAQAAYGFRFDCTGYPQEAPTARLWDIEQGKVLAFNRWPTGRRRVPAVFRTDWRDGTALYLPCDRNSFPGHDNWRAEHPGQIWRQDKGIQLYLEALHELLNGSDYTGVRGG</sequence>
<dbReference type="STRING" id="69395.AQ619_07330"/>
<evidence type="ECO:0000313" key="1">
    <source>
        <dbReference type="EMBL" id="ALL13180.1"/>
    </source>
</evidence>
<name>A0A0P0NZC4_9CAUL</name>
<gene>
    <name evidence="1" type="ORF">AQ619_07330</name>
</gene>
<reference evidence="1 2" key="1">
    <citation type="submission" date="2015-10" db="EMBL/GenBank/DDBJ databases">
        <title>Conservation of the essential genome among Caulobacter and Brevundimonas species.</title>
        <authorList>
            <person name="Scott D."/>
            <person name="Ely B."/>
        </authorList>
    </citation>
    <scope>NUCLEOTIDE SEQUENCE [LARGE SCALE GENOMIC DNA]</scope>
    <source>
        <strain evidence="1 2">CB4</strain>
    </source>
</reference>
<organism evidence="1 2">
    <name type="scientific">Caulobacter henricii</name>
    <dbReference type="NCBI Taxonomy" id="69395"/>
    <lineage>
        <taxon>Bacteria</taxon>
        <taxon>Pseudomonadati</taxon>
        <taxon>Pseudomonadota</taxon>
        <taxon>Alphaproteobacteria</taxon>
        <taxon>Caulobacterales</taxon>
        <taxon>Caulobacteraceae</taxon>
        <taxon>Caulobacter</taxon>
    </lineage>
</organism>
<dbReference type="OrthoDB" id="3362599at2"/>
<dbReference type="RefSeq" id="WP_062145929.1">
    <property type="nucleotide sequence ID" value="NZ_CP013002.1"/>
</dbReference>
<keyword evidence="2" id="KW-1185">Reference proteome</keyword>